<dbReference type="Proteomes" id="UP001151699">
    <property type="component" value="Chromosome A"/>
</dbReference>
<evidence type="ECO:0000256" key="3">
    <source>
        <dbReference type="ARBA" id="ARBA00022525"/>
    </source>
</evidence>
<dbReference type="OrthoDB" id="8183961at2759"/>
<sequence length="910" mass="102423">VNDIIYKNYSPNDEWLEQWESLQVNNWNLIDDPNIRVAGFDLQRRSWCQLNRIRTNHGSWNSAMNKWNRSIAPDCDCGHNTPTIGHIVNDCPTRKFSGGIRELNQDLFSECTKNTSPVEDGENDDFGILSIPTQNVAMTDFYNQQHLDYFGSETQRSNSQRTHDIERLPIPTQNVTMTHMDNQQCSRLAAQHSNSQRIESKTIVKSPLLQECKSQSDGWCNTSSYPIFPDMSAAGSNDKLKNLMIECGIINTSPVADDYSGSERQRSTSQVNIFIHEKKENERKNNGIILERGLNYHSCATSALTSIDNYVNNELYLGMESSYPNSTIKSCVWHKVNDEECQKDVAMILYVDNTRAVYDPTDKYWLQKSAWNSMKKSVILIHGYASGDDDNPIVVLKNAFAIHGGYNLFLVDYSKIGRPPCYVSNVNNVPYISRCASNYLNNLHSNGVSVTSCVGHSLGAIICGSLKDYLRFELKKIIALDPALPLIFGKLRLTKSSAKAVHVLQTNAGYFGDVGSVGHVNICVNGGLIQPYCAKSRLSNLCSHIWAICYMAQSLIGVAPLIATSCSTYCPKAGIFQFFSSNFSKNNFNEIQIINDVPEIATGTYCLDYIYPPYCPTFLNGFVPDMSAAGSNDKLKNLLIECGIINTSPVEDDYSGSERQRSNSQSTQPSNKFYFCDKCQNYFSTKADFKKHKDLFNECAMNTSPVQDGENDDLELMVPEYDFSTDIERLSIPTQNVTMTDMDNQQCSRLAAQHSNPQILAAAYAYFEPYRCVALNSVDKIYEIAISLAQNQNIKKANKLRATLMCTLFEKNNCNMDLFSECAKNTSPVEDGDYDDFGIELMVPEYDFSTDIERLPIPTQNVTMTDMDNQQCSRLAAQHSNSQQQHLDYFGSETQRSNSQERFCKTPAVK</sequence>
<dbReference type="GO" id="GO:0016298">
    <property type="term" value="F:lipase activity"/>
    <property type="evidence" value="ECO:0007669"/>
    <property type="project" value="InterPro"/>
</dbReference>
<dbReference type="Pfam" id="PF00151">
    <property type="entry name" value="Lipase"/>
    <property type="match status" value="1"/>
</dbReference>
<dbReference type="EMBL" id="WJQU01000001">
    <property type="protein sequence ID" value="KAJ6646182.1"/>
    <property type="molecule type" value="Genomic_DNA"/>
</dbReference>
<protein>
    <submittedName>
        <fullName evidence="6">Phospholipase A1 member A</fullName>
    </submittedName>
</protein>
<dbReference type="AlphaFoldDB" id="A0A9Q0NA68"/>
<evidence type="ECO:0000256" key="1">
    <source>
        <dbReference type="ARBA" id="ARBA00004613"/>
    </source>
</evidence>
<dbReference type="Gene3D" id="3.40.50.1820">
    <property type="entry name" value="alpha/beta hydrolase"/>
    <property type="match status" value="1"/>
</dbReference>
<proteinExistence type="inferred from homology"/>
<name>A0A9Q0NA68_9DIPT</name>
<dbReference type="GO" id="GO:0005615">
    <property type="term" value="C:extracellular space"/>
    <property type="evidence" value="ECO:0007669"/>
    <property type="project" value="TreeGrafter"/>
</dbReference>
<evidence type="ECO:0000256" key="2">
    <source>
        <dbReference type="ARBA" id="ARBA00010701"/>
    </source>
</evidence>
<gene>
    <name evidence="6" type="primary">pla1a_1</name>
    <name evidence="6" type="ORF">Bhyg_01393</name>
</gene>
<dbReference type="SUPFAM" id="SSF53474">
    <property type="entry name" value="alpha/beta-Hydrolases"/>
    <property type="match status" value="1"/>
</dbReference>
<evidence type="ECO:0000313" key="6">
    <source>
        <dbReference type="EMBL" id="KAJ6646182.1"/>
    </source>
</evidence>
<reference evidence="6" key="1">
    <citation type="submission" date="2022-07" db="EMBL/GenBank/DDBJ databases">
        <authorList>
            <person name="Trinca V."/>
            <person name="Uliana J.V.C."/>
            <person name="Torres T.T."/>
            <person name="Ward R.J."/>
            <person name="Monesi N."/>
        </authorList>
    </citation>
    <scope>NUCLEOTIDE SEQUENCE</scope>
    <source>
        <strain evidence="6">HSMRA1968</strain>
        <tissue evidence="6">Whole embryos</tissue>
    </source>
</reference>
<dbReference type="PANTHER" id="PTHR11610">
    <property type="entry name" value="LIPASE"/>
    <property type="match status" value="1"/>
</dbReference>
<accession>A0A9Q0NA68</accession>
<keyword evidence="3" id="KW-0964">Secreted</keyword>
<organism evidence="6 7">
    <name type="scientific">Pseudolycoriella hygida</name>
    <dbReference type="NCBI Taxonomy" id="35572"/>
    <lineage>
        <taxon>Eukaryota</taxon>
        <taxon>Metazoa</taxon>
        <taxon>Ecdysozoa</taxon>
        <taxon>Arthropoda</taxon>
        <taxon>Hexapoda</taxon>
        <taxon>Insecta</taxon>
        <taxon>Pterygota</taxon>
        <taxon>Neoptera</taxon>
        <taxon>Endopterygota</taxon>
        <taxon>Diptera</taxon>
        <taxon>Nematocera</taxon>
        <taxon>Sciaroidea</taxon>
        <taxon>Sciaridae</taxon>
        <taxon>Pseudolycoriella</taxon>
    </lineage>
</organism>
<dbReference type="InterPro" id="IPR000734">
    <property type="entry name" value="TAG_lipase"/>
</dbReference>
<evidence type="ECO:0000256" key="4">
    <source>
        <dbReference type="RuleBase" id="RU004262"/>
    </source>
</evidence>
<feature type="non-terminal residue" evidence="6">
    <location>
        <position position="910"/>
    </location>
</feature>
<dbReference type="InterPro" id="IPR029058">
    <property type="entry name" value="AB_hydrolase_fold"/>
</dbReference>
<comment type="similarity">
    <text evidence="2 4">Belongs to the AB hydrolase superfamily. Lipase family.</text>
</comment>
<dbReference type="InterPro" id="IPR013818">
    <property type="entry name" value="Lipase"/>
</dbReference>
<evidence type="ECO:0000313" key="7">
    <source>
        <dbReference type="Proteomes" id="UP001151699"/>
    </source>
</evidence>
<evidence type="ECO:0000259" key="5">
    <source>
        <dbReference type="Pfam" id="PF00151"/>
    </source>
</evidence>
<comment type="subcellular location">
    <subcellularLocation>
        <location evidence="1">Secreted</location>
    </subcellularLocation>
</comment>
<dbReference type="GO" id="GO:0017171">
    <property type="term" value="F:serine hydrolase activity"/>
    <property type="evidence" value="ECO:0007669"/>
    <property type="project" value="TreeGrafter"/>
</dbReference>
<dbReference type="GO" id="GO:0016042">
    <property type="term" value="P:lipid catabolic process"/>
    <property type="evidence" value="ECO:0007669"/>
    <property type="project" value="TreeGrafter"/>
</dbReference>
<comment type="caution">
    <text evidence="6">The sequence shown here is derived from an EMBL/GenBank/DDBJ whole genome shotgun (WGS) entry which is preliminary data.</text>
</comment>
<dbReference type="PANTHER" id="PTHR11610:SF172">
    <property type="entry name" value="LIPASE MEMBER H-A-LIKE PROTEIN"/>
    <property type="match status" value="1"/>
</dbReference>
<feature type="domain" description="Lipase" evidence="5">
    <location>
        <begin position="337"/>
        <end position="567"/>
    </location>
</feature>
<keyword evidence="7" id="KW-1185">Reference proteome</keyword>